<dbReference type="AlphaFoldDB" id="A0A9P0GQZ1"/>
<reference evidence="2" key="2">
    <citation type="submission" date="2022-10" db="EMBL/GenBank/DDBJ databases">
        <authorList>
            <consortium name="ENA_rothamsted_submissions"/>
            <consortium name="culmorum"/>
            <person name="King R."/>
        </authorList>
    </citation>
    <scope>NUCLEOTIDE SEQUENCE</scope>
</reference>
<keyword evidence="1" id="KW-0732">Signal</keyword>
<dbReference type="OrthoDB" id="6736754at2759"/>
<accession>A0A9P0GQZ1</accession>
<feature type="signal peptide" evidence="1">
    <location>
        <begin position="1"/>
        <end position="18"/>
    </location>
</feature>
<gene>
    <name evidence="2" type="ORF">PHAECO_LOCUS8464</name>
</gene>
<keyword evidence="3" id="KW-1185">Reference proteome</keyword>
<feature type="chain" id="PRO_5040233151" evidence="1">
    <location>
        <begin position="19"/>
        <end position="166"/>
    </location>
</feature>
<proteinExistence type="predicted"/>
<protein>
    <submittedName>
        <fullName evidence="2">Uncharacterized protein</fullName>
    </submittedName>
</protein>
<evidence type="ECO:0000256" key="1">
    <source>
        <dbReference type="SAM" id="SignalP"/>
    </source>
</evidence>
<name>A0A9P0GQZ1_PHACE</name>
<dbReference type="Proteomes" id="UP001153737">
    <property type="component" value="Chromosome 4"/>
</dbReference>
<reference evidence="2" key="1">
    <citation type="submission" date="2022-01" db="EMBL/GenBank/DDBJ databases">
        <authorList>
            <person name="King R."/>
        </authorList>
    </citation>
    <scope>NUCLEOTIDE SEQUENCE</scope>
</reference>
<evidence type="ECO:0000313" key="3">
    <source>
        <dbReference type="Proteomes" id="UP001153737"/>
    </source>
</evidence>
<organism evidence="2 3">
    <name type="scientific">Phaedon cochleariae</name>
    <name type="common">Mustard beetle</name>
    <dbReference type="NCBI Taxonomy" id="80249"/>
    <lineage>
        <taxon>Eukaryota</taxon>
        <taxon>Metazoa</taxon>
        <taxon>Ecdysozoa</taxon>
        <taxon>Arthropoda</taxon>
        <taxon>Hexapoda</taxon>
        <taxon>Insecta</taxon>
        <taxon>Pterygota</taxon>
        <taxon>Neoptera</taxon>
        <taxon>Endopterygota</taxon>
        <taxon>Coleoptera</taxon>
        <taxon>Polyphaga</taxon>
        <taxon>Cucujiformia</taxon>
        <taxon>Chrysomeloidea</taxon>
        <taxon>Chrysomelidae</taxon>
        <taxon>Chrysomelinae</taxon>
        <taxon>Chrysomelini</taxon>
        <taxon>Phaedon</taxon>
    </lineage>
</organism>
<evidence type="ECO:0000313" key="2">
    <source>
        <dbReference type="EMBL" id="CAH1163527.1"/>
    </source>
</evidence>
<sequence>MNSLPIVTFFAALAVTNAGVLAPSASIIQGPSSRTIVAGPDGSVISSVAPGGQIISEASPTVVAGAAPILASPVVSTYSSPALSAYSSPVLSAYSAPVLSAYSAPVLSAYTAPVVSAYAAPAVYASGLAGHSSEDTVVAGPSGTIATSRKVATPAVYGHGIHGLYF</sequence>
<dbReference type="EMBL" id="OU896710">
    <property type="protein sequence ID" value="CAH1163527.1"/>
    <property type="molecule type" value="Genomic_DNA"/>
</dbReference>